<evidence type="ECO:0000313" key="3">
    <source>
        <dbReference type="Proteomes" id="UP001310594"/>
    </source>
</evidence>
<feature type="region of interest" description="Disordered" evidence="1">
    <location>
        <begin position="74"/>
        <end position="93"/>
    </location>
</feature>
<evidence type="ECO:0000313" key="2">
    <source>
        <dbReference type="EMBL" id="KAK5697831.1"/>
    </source>
</evidence>
<name>A0AAN7WF34_9PEZI</name>
<protein>
    <recommendedName>
        <fullName evidence="4">Fungal specific transcription</fullName>
    </recommendedName>
</protein>
<evidence type="ECO:0000256" key="1">
    <source>
        <dbReference type="SAM" id="MobiDB-lite"/>
    </source>
</evidence>
<dbReference type="Proteomes" id="UP001310594">
    <property type="component" value="Unassembled WGS sequence"/>
</dbReference>
<comment type="caution">
    <text evidence="2">The sequence shown here is derived from an EMBL/GenBank/DDBJ whole genome shotgun (WGS) entry which is preliminary data.</text>
</comment>
<gene>
    <name evidence="2" type="ORF">LTR97_006789</name>
</gene>
<dbReference type="PANTHER" id="PTHR39474">
    <property type="entry name" value="UNNAMED PRODUCT"/>
    <property type="match status" value="1"/>
</dbReference>
<dbReference type="PANTHER" id="PTHR39474:SF1">
    <property type="entry name" value="FUNGAL SPECIFIC TRANSCRIPTION FACTOR"/>
    <property type="match status" value="1"/>
</dbReference>
<sequence length="93" mass="10332">MADSQSDPRNTPLGLPEPPAAGSIKLDVTSNEAVALDHLGPMVVNIDGTISQITNWDQMTEAEKKNTMRMLQRRNKQRLDALKQAEEQEDTTK</sequence>
<feature type="compositionally biased region" description="Basic and acidic residues" evidence="1">
    <location>
        <begin position="77"/>
        <end position="93"/>
    </location>
</feature>
<dbReference type="EMBL" id="JAVRQU010000010">
    <property type="protein sequence ID" value="KAK5697831.1"/>
    <property type="molecule type" value="Genomic_DNA"/>
</dbReference>
<organism evidence="2 3">
    <name type="scientific">Elasticomyces elasticus</name>
    <dbReference type="NCBI Taxonomy" id="574655"/>
    <lineage>
        <taxon>Eukaryota</taxon>
        <taxon>Fungi</taxon>
        <taxon>Dikarya</taxon>
        <taxon>Ascomycota</taxon>
        <taxon>Pezizomycotina</taxon>
        <taxon>Dothideomycetes</taxon>
        <taxon>Dothideomycetidae</taxon>
        <taxon>Mycosphaerellales</taxon>
        <taxon>Teratosphaeriaceae</taxon>
        <taxon>Elasticomyces</taxon>
    </lineage>
</organism>
<feature type="region of interest" description="Disordered" evidence="1">
    <location>
        <begin position="1"/>
        <end position="23"/>
    </location>
</feature>
<proteinExistence type="predicted"/>
<dbReference type="AlphaFoldDB" id="A0AAN7WF34"/>
<evidence type="ECO:0008006" key="4">
    <source>
        <dbReference type="Google" id="ProtNLM"/>
    </source>
</evidence>
<accession>A0AAN7WF34</accession>
<reference evidence="2" key="1">
    <citation type="submission" date="2023-08" db="EMBL/GenBank/DDBJ databases">
        <title>Black Yeasts Isolated from many extreme environments.</title>
        <authorList>
            <person name="Coleine C."/>
            <person name="Stajich J.E."/>
            <person name="Selbmann L."/>
        </authorList>
    </citation>
    <scope>NUCLEOTIDE SEQUENCE</scope>
    <source>
        <strain evidence="2">CCFEE 5810</strain>
    </source>
</reference>